<dbReference type="EMBL" id="CP041150">
    <property type="protein sequence ID" value="QDF70031.1"/>
    <property type="molecule type" value="Genomic_DNA"/>
</dbReference>
<dbReference type="Proteomes" id="UP000317728">
    <property type="component" value="Chromosome"/>
</dbReference>
<dbReference type="Proteomes" id="UP000180043">
    <property type="component" value="Unassembled WGS sequence"/>
</dbReference>
<reference evidence="2 4" key="2">
    <citation type="submission" date="2019-06" db="EMBL/GenBank/DDBJ databases">
        <title>Whole geneome sequnce of Mycobacteroides chelonae M77 isolated from bovine milk from Meghalaya, India.</title>
        <authorList>
            <person name="Vise E."/>
            <person name="Das S."/>
            <person name="Garg A."/>
            <person name="Ghatak S."/>
            <person name="Shakuntala I."/>
            <person name="Milton A.A.P."/>
            <person name="Karam A."/>
            <person name="Sanjukta R."/>
            <person name="Puro K."/>
            <person name="Sen A."/>
        </authorList>
    </citation>
    <scope>NUCLEOTIDE SEQUENCE [LARGE SCALE GENOMIC DNA]</scope>
    <source>
        <strain evidence="2 4">M77</strain>
    </source>
</reference>
<evidence type="ECO:0000313" key="3">
    <source>
        <dbReference type="Proteomes" id="UP000180043"/>
    </source>
</evidence>
<sequence>MNSGITSFILAFALSGDSETVSSSVNLSQIPGFGWSLAHHPIADILEFLPEFRLPLFRAAGKPYQVR</sequence>
<proteinExistence type="predicted"/>
<organism evidence="1 3">
    <name type="scientific">Mycobacteroides chelonae</name>
    <name type="common">Mycobacterium chelonae</name>
    <dbReference type="NCBI Taxonomy" id="1774"/>
    <lineage>
        <taxon>Bacteria</taxon>
        <taxon>Bacillati</taxon>
        <taxon>Actinomycetota</taxon>
        <taxon>Actinomycetes</taxon>
        <taxon>Mycobacteriales</taxon>
        <taxon>Mycobacteriaceae</taxon>
        <taxon>Mycobacteroides</taxon>
    </lineage>
</organism>
<evidence type="ECO:0000313" key="1">
    <source>
        <dbReference type="EMBL" id="OHU59974.1"/>
    </source>
</evidence>
<reference evidence="1 3" key="1">
    <citation type="submission" date="2016-10" db="EMBL/GenBank/DDBJ databases">
        <title>Evaluation of Human, Veterinary and Environmental Mycobacterium chelonae Isolates by Core Genome Phylogenomic Analysis, Targeted Gene Comparison, and Anti-microbial Susceptibility Patterns: A Tale of Mistaken Identities.</title>
        <authorList>
            <person name="Fogelson S.B."/>
            <person name="Camus A.C."/>
            <person name="Lorenz W."/>
            <person name="Vasireddy R."/>
            <person name="Vasireddy S."/>
            <person name="Smith T."/>
            <person name="Brown-Elliott B.A."/>
            <person name="Wallace R.J.Jr."/>
            <person name="Hasan N.A."/>
            <person name="Reischl U."/>
            <person name="Sanchez S."/>
        </authorList>
    </citation>
    <scope>NUCLEOTIDE SEQUENCE [LARGE SCALE GENOMIC DNA]</scope>
    <source>
        <strain evidence="1 3">15515</strain>
    </source>
</reference>
<dbReference type="AlphaFoldDB" id="A0A1S1LVU2"/>
<accession>A0A1S1LVU2</accession>
<protein>
    <submittedName>
        <fullName evidence="1">Uncharacterized protein</fullName>
    </submittedName>
</protein>
<evidence type="ECO:0000313" key="4">
    <source>
        <dbReference type="Proteomes" id="UP000317728"/>
    </source>
</evidence>
<evidence type="ECO:0000313" key="2">
    <source>
        <dbReference type="EMBL" id="QDF70031.1"/>
    </source>
</evidence>
<dbReference type="EMBL" id="MLIQ01000011">
    <property type="protein sequence ID" value="OHU59974.1"/>
    <property type="molecule type" value="Genomic_DNA"/>
</dbReference>
<name>A0A1S1LVU2_MYCCH</name>
<gene>
    <name evidence="1" type="ORF">BKG82_05540</name>
    <name evidence="2" type="ORF">FJK96_07625</name>
</gene>